<feature type="compositionally biased region" description="Low complexity" evidence="5">
    <location>
        <begin position="1287"/>
        <end position="1320"/>
    </location>
</feature>
<dbReference type="InterPro" id="IPR016036">
    <property type="entry name" value="Malonyl_transacylase_ACP-bd"/>
</dbReference>
<feature type="compositionally biased region" description="Low complexity" evidence="5">
    <location>
        <begin position="1166"/>
        <end position="1177"/>
    </location>
</feature>
<evidence type="ECO:0000313" key="8">
    <source>
        <dbReference type="EMBL" id="MFC3850626.1"/>
    </source>
</evidence>
<dbReference type="InterPro" id="IPR018201">
    <property type="entry name" value="Ketoacyl_synth_AS"/>
</dbReference>
<evidence type="ECO:0000256" key="3">
    <source>
        <dbReference type="ARBA" id="ARBA00022679"/>
    </source>
</evidence>
<dbReference type="SUPFAM" id="SSF53474">
    <property type="entry name" value="alpha/beta-Hydrolases"/>
    <property type="match status" value="1"/>
</dbReference>
<dbReference type="SUPFAM" id="SSF55048">
    <property type="entry name" value="Probable ACP-binding domain of malonyl-CoA ACP transacylase"/>
    <property type="match status" value="1"/>
</dbReference>
<dbReference type="Pfam" id="PF00975">
    <property type="entry name" value="Thioesterase"/>
    <property type="match status" value="1"/>
</dbReference>
<feature type="domain" description="Carrier" evidence="6">
    <location>
        <begin position="1190"/>
        <end position="1264"/>
    </location>
</feature>
<dbReference type="Gene3D" id="3.30.70.250">
    <property type="entry name" value="Malonyl-CoA ACP transacylase, ACP-binding"/>
    <property type="match status" value="1"/>
</dbReference>
<sequence>MDDKKGRSGMTVARMREWLRDWVITTTGLTPEEVTPERPMEEFGLSSRDIVILSGELESLLDVRLDATIAYEYPTIAKLAVRLVEGDVDNPDDSAYDAFQTGAEAARSRRLRDEKLTDMDIAVVGMAARYPGAGNLREMWDLLVAGRAGTGDLPEGRWSEFEGDADLAAEMASCDTRGGYLDDIVGFDNEFFGLSPLEVENMDPQQRILLELTWEALENAHLPASELRGESVGVFMGSTTNDYAMLMASDPSTAHPYALTGSSPSILANRISYAFDFRGPSITMDTACSSSLVSIHQAVRALRDGDADAAVAGGVNLLVSPHATLSFGKLGVFSKTGAIHAFSDDASGMIRAEGAGVVVLKRLEDAEADGDEVLAVIKGTAVTSDGRSNGLTAPNPDAQVDVLRRAYADAGIRPQDVDYIEAHGTGTILGDPIEASALGTVLGRGRDAANPTLLGSAKTNFGHTEAAAGVAGVIKVVLAMRNDVLPPSLHFAGPNPYIDFDGGRLEVVEDPREWPEYSGRKVAGVSGFGFGGTNAHVVLTSPPAAPPQEEKTAPIDAAAAREAGMPALLPVSGLLPSRRRLAAEDLASWLEDNPKADLGDVARTLASRSRGRSKAVVPATDVASAIEGMRRVAEGKTGPGIVSADAPLAQGPVWIYSGYGSQHRKMGKDLLALSPVFAETLAKCDEIIADSVGWSLLELIADDERTYDLESAQIGITAIQIAQTDMMRALGAEPAAVVAMSMGEIAAAYAAGGLSLEESMRVACARSRLMGEGEAMLAEDEQGGMAMVELSVDELDELLAEHPEFAGVEPAVYAAPTMTTVGGPKPAIGALVEHLTGEGKMARPLAVKGAGHTSALDPLLGELWSECADVEPTPLSVPLFSSVDRGVTYQPGDVVHDADYFVRCTRQSVWFSDAVARACAAGYTTFVEFAPNPVALMPTMATAFAAGLPDAQLVHLLKRKESAGESLAAACATLYAHGHDIDLSALAGPGAYADLPGIHWRHQRFWTSARPSTGGRAKLPGSRTTLPGGDVAYSGDAATAPSIHAIIDAAIADSVPGATVLAVEEAGVLPASGELTTIVSRHPGGAVISVHVVEGGSTELLAKAGVATVPGTAAGGSAAGAAGAAGAPGASAAVAGVTPGGAAVGAESTAAGAPAGFGAAGRTPAAPGMPTAAGSAAVTAEPGWSPDSGVPVETHLRVIVGEAMGYDVDDLPLELPLIDLGLDSLMGMRIKNRVEHDFSIPPLQVQALRDASVADVITLVENLVAEAHAGGAPADSVSAVSADSDAASADSSADSSTAASADQAPAAATDAADGADAGVAKQGIGVPPRDASERMAFGTWATVVGAGAGGVTDALPALDDATADALAARLSERTGAEITVGDVRAAETIADLADTLRPHLEVEVEGNIRVLRERAEGSTKPAVFLFHPAGGSSAVYQPLVRRLPADAPVYGVERLEGDITERAAAYLEDIRERSAGLPVVLGGWSFGGALAYEVAHQLRGTGVEIAQILLLDTVQPSEKVPDTPEEMHARWDRYADFSKRTYGLDLPVPHDLLDQQGEEGLLTMLEQFLATADSSQHGLSGGVLEHQRASFVDNRILDQLDMTRWADVDVPVVLFRAERMHDGAIELEPRYATIDEDGGWSAIVEDLEIVHLRGDHLAVVDEPEISKVGSWLGARLNDLDAESGNGQ</sequence>
<dbReference type="PROSITE" id="PS50075">
    <property type="entry name" value="CARRIER"/>
    <property type="match status" value="2"/>
</dbReference>
<dbReference type="InterPro" id="IPR020802">
    <property type="entry name" value="TesA-like"/>
</dbReference>
<dbReference type="Gene3D" id="3.40.47.10">
    <property type="match status" value="1"/>
</dbReference>
<evidence type="ECO:0000256" key="5">
    <source>
        <dbReference type="SAM" id="MobiDB-lite"/>
    </source>
</evidence>
<dbReference type="InterPro" id="IPR001031">
    <property type="entry name" value="Thioesterase"/>
</dbReference>
<dbReference type="Proteomes" id="UP001595751">
    <property type="component" value="Unassembled WGS sequence"/>
</dbReference>
<dbReference type="SMART" id="SM00824">
    <property type="entry name" value="PKS_TE"/>
    <property type="match status" value="1"/>
</dbReference>
<gene>
    <name evidence="8" type="primary">pks13</name>
    <name evidence="8" type="ORF">ACFORJ_10680</name>
</gene>
<dbReference type="InterPro" id="IPR016039">
    <property type="entry name" value="Thiolase-like"/>
</dbReference>
<dbReference type="InterPro" id="IPR020841">
    <property type="entry name" value="PKS_Beta-ketoAc_synthase_dom"/>
</dbReference>
<dbReference type="SUPFAM" id="SSF53901">
    <property type="entry name" value="Thiolase-like"/>
    <property type="match status" value="1"/>
</dbReference>
<evidence type="ECO:0000313" key="9">
    <source>
        <dbReference type="Proteomes" id="UP001595751"/>
    </source>
</evidence>
<dbReference type="Gene3D" id="1.10.1200.10">
    <property type="entry name" value="ACP-like"/>
    <property type="match status" value="2"/>
</dbReference>
<dbReference type="Pfam" id="PF00109">
    <property type="entry name" value="ketoacyl-synt"/>
    <property type="match status" value="1"/>
</dbReference>
<evidence type="ECO:0000259" key="7">
    <source>
        <dbReference type="PROSITE" id="PS52004"/>
    </source>
</evidence>
<evidence type="ECO:0000256" key="2">
    <source>
        <dbReference type="ARBA" id="ARBA00022553"/>
    </source>
</evidence>
<dbReference type="InterPro" id="IPR014031">
    <property type="entry name" value="Ketoacyl_synth_C"/>
</dbReference>
<comment type="caution">
    <text evidence="8">The sequence shown here is derived from an EMBL/GenBank/DDBJ whole genome shotgun (WGS) entry which is preliminary data.</text>
</comment>
<dbReference type="Pfam" id="PF00698">
    <property type="entry name" value="Acyl_transf_1"/>
    <property type="match status" value="1"/>
</dbReference>
<dbReference type="InterPro" id="IPR036736">
    <property type="entry name" value="ACP-like_sf"/>
</dbReference>
<feature type="region of interest" description="Disordered" evidence="5">
    <location>
        <begin position="1287"/>
        <end position="1326"/>
    </location>
</feature>
<dbReference type="SMART" id="SM00825">
    <property type="entry name" value="PKS_KS"/>
    <property type="match status" value="1"/>
</dbReference>
<dbReference type="EMBL" id="JBHRZN010000003">
    <property type="protein sequence ID" value="MFC3850626.1"/>
    <property type="molecule type" value="Genomic_DNA"/>
</dbReference>
<evidence type="ECO:0000256" key="4">
    <source>
        <dbReference type="ARBA" id="ARBA00023268"/>
    </source>
</evidence>
<dbReference type="InterPro" id="IPR001227">
    <property type="entry name" value="Ac_transferase_dom_sf"/>
</dbReference>
<dbReference type="PANTHER" id="PTHR43775:SF37">
    <property type="entry name" value="SI:DKEY-61P9.11"/>
    <property type="match status" value="1"/>
</dbReference>
<feature type="domain" description="Carrier" evidence="6">
    <location>
        <begin position="13"/>
        <end position="87"/>
    </location>
</feature>
<dbReference type="InterPro" id="IPR050091">
    <property type="entry name" value="PKS_NRPS_Biosynth_Enz"/>
</dbReference>
<dbReference type="Pfam" id="PF16197">
    <property type="entry name" value="KAsynt_C_assoc"/>
    <property type="match status" value="1"/>
</dbReference>
<dbReference type="InterPro" id="IPR029058">
    <property type="entry name" value="AB_hydrolase_fold"/>
</dbReference>
<dbReference type="InterPro" id="IPR014030">
    <property type="entry name" value="Ketoacyl_synth_N"/>
</dbReference>
<keyword evidence="9" id="KW-1185">Reference proteome</keyword>
<feature type="domain" description="Ketosynthase family 3 (KS3)" evidence="7">
    <location>
        <begin position="118"/>
        <end position="541"/>
    </location>
</feature>
<dbReference type="PROSITE" id="PS52004">
    <property type="entry name" value="KS3_2"/>
    <property type="match status" value="1"/>
</dbReference>
<dbReference type="NCBIfam" id="NF040607">
    <property type="entry name" value="mycolic_Pks13"/>
    <property type="match status" value="1"/>
</dbReference>
<dbReference type="InterPro" id="IPR053778">
    <property type="entry name" value="Pks13"/>
</dbReference>
<reference evidence="9" key="1">
    <citation type="journal article" date="2019" name="Int. J. Syst. Evol. Microbiol.">
        <title>The Global Catalogue of Microorganisms (GCM) 10K type strain sequencing project: providing services to taxonomists for standard genome sequencing and annotation.</title>
        <authorList>
            <consortium name="The Broad Institute Genomics Platform"/>
            <consortium name="The Broad Institute Genome Sequencing Center for Infectious Disease"/>
            <person name="Wu L."/>
            <person name="Ma J."/>
        </authorList>
    </citation>
    <scope>NUCLEOTIDE SEQUENCE [LARGE SCALE GENOMIC DNA]</scope>
    <source>
        <strain evidence="9">CCUG 53252</strain>
    </source>
</reference>
<accession>A0ABV7ZR87</accession>
<dbReference type="Gene3D" id="3.40.50.1820">
    <property type="entry name" value="alpha/beta hydrolase"/>
    <property type="match status" value="1"/>
</dbReference>
<proteinExistence type="predicted"/>
<dbReference type="InterPro" id="IPR032821">
    <property type="entry name" value="PKS_assoc"/>
</dbReference>
<dbReference type="InterPro" id="IPR009081">
    <property type="entry name" value="PP-bd_ACP"/>
</dbReference>
<evidence type="ECO:0000256" key="1">
    <source>
        <dbReference type="ARBA" id="ARBA00022450"/>
    </source>
</evidence>
<dbReference type="InterPro" id="IPR014043">
    <property type="entry name" value="Acyl_transferase_dom"/>
</dbReference>
<dbReference type="SUPFAM" id="SSF47336">
    <property type="entry name" value="ACP-like"/>
    <property type="match status" value="2"/>
</dbReference>
<dbReference type="Pfam" id="PF00550">
    <property type="entry name" value="PP-binding"/>
    <property type="match status" value="2"/>
</dbReference>
<dbReference type="RefSeq" id="WP_290290450.1">
    <property type="nucleotide sequence ID" value="NZ_CP047211.1"/>
</dbReference>
<dbReference type="SMART" id="SM00823">
    <property type="entry name" value="PKS_PP"/>
    <property type="match status" value="2"/>
</dbReference>
<dbReference type="CDD" id="cd00833">
    <property type="entry name" value="PKS"/>
    <property type="match status" value="1"/>
</dbReference>
<dbReference type="InterPro" id="IPR016035">
    <property type="entry name" value="Acyl_Trfase/lysoPLipase"/>
</dbReference>
<evidence type="ECO:0000259" key="6">
    <source>
        <dbReference type="PROSITE" id="PS50075"/>
    </source>
</evidence>
<name>A0ABV7ZR87_9CORY</name>
<dbReference type="PROSITE" id="PS00606">
    <property type="entry name" value="KS3_1"/>
    <property type="match status" value="1"/>
</dbReference>
<dbReference type="SUPFAM" id="SSF52151">
    <property type="entry name" value="FabD/lysophospholipase-like"/>
    <property type="match status" value="1"/>
</dbReference>
<dbReference type="PANTHER" id="PTHR43775">
    <property type="entry name" value="FATTY ACID SYNTHASE"/>
    <property type="match status" value="1"/>
</dbReference>
<keyword evidence="1" id="KW-0596">Phosphopantetheine</keyword>
<organism evidence="8 9">
    <name type="scientific">Corynebacterium hansenii</name>
    <dbReference type="NCBI Taxonomy" id="394964"/>
    <lineage>
        <taxon>Bacteria</taxon>
        <taxon>Bacillati</taxon>
        <taxon>Actinomycetota</taxon>
        <taxon>Actinomycetes</taxon>
        <taxon>Mycobacteriales</taxon>
        <taxon>Corynebacteriaceae</taxon>
        <taxon>Corynebacterium</taxon>
    </lineage>
</organism>
<keyword evidence="4" id="KW-0511">Multifunctional enzyme</keyword>
<keyword evidence="2" id="KW-0597">Phosphoprotein</keyword>
<dbReference type="Pfam" id="PF02801">
    <property type="entry name" value="Ketoacyl-synt_C"/>
    <property type="match status" value="1"/>
</dbReference>
<dbReference type="SMART" id="SM00827">
    <property type="entry name" value="PKS_AT"/>
    <property type="match status" value="1"/>
</dbReference>
<keyword evidence="3" id="KW-0808">Transferase</keyword>
<protein>
    <submittedName>
        <fullName evidence="8">Polyketide synthase Pks13</fullName>
    </submittedName>
</protein>
<dbReference type="InterPro" id="IPR020806">
    <property type="entry name" value="PKS_PP-bd"/>
</dbReference>
<feature type="region of interest" description="Disordered" evidence="5">
    <location>
        <begin position="1166"/>
        <end position="1187"/>
    </location>
</feature>
<dbReference type="Gene3D" id="3.40.366.10">
    <property type="entry name" value="Malonyl-Coenzyme A Acyl Carrier Protein, domain 2"/>
    <property type="match status" value="1"/>
</dbReference>